<name>A0ABQ9EIR7_TEGGR</name>
<sequence length="312" mass="34797">MKDGSKEQKQQLEDSIAEHRFMSESGNYDRLVLSEIGARTIRPNRSASGTVVESDKVLQAGSSTFESKEIGSSKSKTLESRRGKHRTHTRRRKGFEMTGYSTILHQVPFFCFSLLECGTKSRTLSQTGTQDLSGIVPGTGTKDRTLEHSSGTQGLKGDSILETDAVYTDKTLLLSIYNLCYPSFYLLDHGILITDEEIYEPIGEDFDSDEFSDDDDDGWSSSEFEEYMEDPPDESAPVPEKPLPPPPSKGGAKQEKNKLLNRLSSFRIKSEDLDPDEEEGPCLPLTINQTKHPPPELPKTPPHLSQIQFTNC</sequence>
<accession>A0ABQ9EIR7</accession>
<proteinExistence type="predicted"/>
<feature type="compositionally biased region" description="Acidic residues" evidence="1">
    <location>
        <begin position="204"/>
        <end position="233"/>
    </location>
</feature>
<feature type="region of interest" description="Disordered" evidence="1">
    <location>
        <begin position="63"/>
        <end position="89"/>
    </location>
</feature>
<feature type="region of interest" description="Disordered" evidence="1">
    <location>
        <begin position="128"/>
        <end position="153"/>
    </location>
</feature>
<feature type="region of interest" description="Disordered" evidence="1">
    <location>
        <begin position="204"/>
        <end position="312"/>
    </location>
</feature>
<comment type="caution">
    <text evidence="2">The sequence shown here is derived from an EMBL/GenBank/DDBJ whole genome shotgun (WGS) entry which is preliminary data.</text>
</comment>
<gene>
    <name evidence="2" type="ORF">KUTeg_017374</name>
</gene>
<evidence type="ECO:0000256" key="1">
    <source>
        <dbReference type="SAM" id="MobiDB-lite"/>
    </source>
</evidence>
<dbReference type="Proteomes" id="UP001217089">
    <property type="component" value="Unassembled WGS sequence"/>
</dbReference>
<dbReference type="EMBL" id="JARBDR010000884">
    <property type="protein sequence ID" value="KAJ8305075.1"/>
    <property type="molecule type" value="Genomic_DNA"/>
</dbReference>
<evidence type="ECO:0000313" key="2">
    <source>
        <dbReference type="EMBL" id="KAJ8305075.1"/>
    </source>
</evidence>
<organism evidence="2 3">
    <name type="scientific">Tegillarca granosa</name>
    <name type="common">Malaysian cockle</name>
    <name type="synonym">Anadara granosa</name>
    <dbReference type="NCBI Taxonomy" id="220873"/>
    <lineage>
        <taxon>Eukaryota</taxon>
        <taxon>Metazoa</taxon>
        <taxon>Spiralia</taxon>
        <taxon>Lophotrochozoa</taxon>
        <taxon>Mollusca</taxon>
        <taxon>Bivalvia</taxon>
        <taxon>Autobranchia</taxon>
        <taxon>Pteriomorphia</taxon>
        <taxon>Arcoida</taxon>
        <taxon>Arcoidea</taxon>
        <taxon>Arcidae</taxon>
        <taxon>Tegillarca</taxon>
    </lineage>
</organism>
<reference evidence="2 3" key="1">
    <citation type="submission" date="2022-12" db="EMBL/GenBank/DDBJ databases">
        <title>Chromosome-level genome of Tegillarca granosa.</title>
        <authorList>
            <person name="Kim J."/>
        </authorList>
    </citation>
    <scope>NUCLEOTIDE SEQUENCE [LARGE SCALE GENOMIC DNA]</scope>
    <source>
        <strain evidence="2">Teg-2019</strain>
        <tissue evidence="2">Adductor muscle</tissue>
    </source>
</reference>
<keyword evidence="3" id="KW-1185">Reference proteome</keyword>
<evidence type="ECO:0000313" key="3">
    <source>
        <dbReference type="Proteomes" id="UP001217089"/>
    </source>
</evidence>
<feature type="compositionally biased region" description="Pro residues" evidence="1">
    <location>
        <begin position="239"/>
        <end position="248"/>
    </location>
</feature>
<protein>
    <submittedName>
        <fullName evidence="2">Uncharacterized protein</fullName>
    </submittedName>
</protein>
<feature type="compositionally biased region" description="Basic and acidic residues" evidence="1">
    <location>
        <begin position="66"/>
        <end position="81"/>
    </location>
</feature>